<accession>X0H1W0</accession>
<dbReference type="HOGENOM" id="CLU_2527563_0_0_1"/>
<dbReference type="Proteomes" id="UP000030676">
    <property type="component" value="Unassembled WGS sequence"/>
</dbReference>
<reference evidence="2" key="2">
    <citation type="submission" date="2014-03" db="EMBL/GenBank/DDBJ databases">
        <title>The Genome Annotation of Fusarium oxysporum PHW808.</title>
        <authorList>
            <consortium name="The Broad Institute Genomics Platform"/>
            <person name="Ma L.-J."/>
            <person name="Corby-Kistler H."/>
            <person name="Broz K."/>
            <person name="Gale L.R."/>
            <person name="Jonkers W."/>
            <person name="O'Donnell K."/>
            <person name="Ploetz R."/>
            <person name="Steinberg C."/>
            <person name="Schwartz D.C."/>
            <person name="VanEtten H."/>
            <person name="Zhou S."/>
            <person name="Young S.K."/>
            <person name="Zeng Q."/>
            <person name="Gargeya S."/>
            <person name="Fitzgerald M."/>
            <person name="Abouelleil A."/>
            <person name="Alvarado L."/>
            <person name="Chapman S.B."/>
            <person name="Gainer-Dewar J."/>
            <person name="Goldberg J."/>
            <person name="Griggs A."/>
            <person name="Gujja S."/>
            <person name="Hansen M."/>
            <person name="Howarth C."/>
            <person name="Imamovic A."/>
            <person name="Ireland A."/>
            <person name="Larimer J."/>
            <person name="McCowan C."/>
            <person name="Murphy C."/>
            <person name="Pearson M."/>
            <person name="Poon T.W."/>
            <person name="Priest M."/>
            <person name="Roberts A."/>
            <person name="Saif S."/>
            <person name="Shea T."/>
            <person name="Sykes S."/>
            <person name="Wortman J."/>
            <person name="Nusbaum C."/>
            <person name="Birren B."/>
        </authorList>
    </citation>
    <scope>NUCLEOTIDE SEQUENCE</scope>
    <source>
        <strain evidence="2">54008</strain>
    </source>
</reference>
<feature type="region of interest" description="Disordered" evidence="1">
    <location>
        <begin position="1"/>
        <end position="31"/>
    </location>
</feature>
<organism evidence="2">
    <name type="scientific">Fusarium oxysporum f. sp. conglutinans race 2 54008</name>
    <dbReference type="NCBI Taxonomy" id="1089457"/>
    <lineage>
        <taxon>Eukaryota</taxon>
        <taxon>Fungi</taxon>
        <taxon>Dikarya</taxon>
        <taxon>Ascomycota</taxon>
        <taxon>Pezizomycotina</taxon>
        <taxon>Sordariomycetes</taxon>
        <taxon>Hypocreomycetidae</taxon>
        <taxon>Hypocreales</taxon>
        <taxon>Nectriaceae</taxon>
        <taxon>Fusarium</taxon>
        <taxon>Fusarium oxysporum species complex</taxon>
    </lineage>
</organism>
<dbReference type="EMBL" id="KK033507">
    <property type="protein sequence ID" value="EXL66061.1"/>
    <property type="molecule type" value="Genomic_DNA"/>
</dbReference>
<protein>
    <submittedName>
        <fullName evidence="2">Uncharacterized protein</fullName>
    </submittedName>
</protein>
<evidence type="ECO:0000256" key="1">
    <source>
        <dbReference type="SAM" id="MobiDB-lite"/>
    </source>
</evidence>
<name>X0H1W0_FUSOX</name>
<reference evidence="2" key="1">
    <citation type="submission" date="2011-11" db="EMBL/GenBank/DDBJ databases">
        <title>The Genome Sequence of Fusarium oxysporum PHW808.</title>
        <authorList>
            <consortium name="The Broad Institute Genome Sequencing Platform"/>
            <person name="Ma L.-J."/>
            <person name="Gale L.R."/>
            <person name="Schwartz D.C."/>
            <person name="Zhou S."/>
            <person name="Corby-Kistler H."/>
            <person name="Young S.K."/>
            <person name="Zeng Q."/>
            <person name="Gargeya S."/>
            <person name="Fitzgerald M."/>
            <person name="Haas B."/>
            <person name="Abouelleil A."/>
            <person name="Alvarado L."/>
            <person name="Arachchi H.M."/>
            <person name="Berlin A."/>
            <person name="Brown A."/>
            <person name="Chapman S.B."/>
            <person name="Chen Z."/>
            <person name="Dunbar C."/>
            <person name="Freedman E."/>
            <person name="Gearin G."/>
            <person name="Goldberg J."/>
            <person name="Griggs A."/>
            <person name="Gujja S."/>
            <person name="Heiman D."/>
            <person name="Howarth C."/>
            <person name="Larson L."/>
            <person name="Lui A."/>
            <person name="MacDonald P.J.P."/>
            <person name="Montmayeur A."/>
            <person name="Murphy C."/>
            <person name="Neiman D."/>
            <person name="Pearson M."/>
            <person name="Priest M."/>
            <person name="Roberts A."/>
            <person name="Saif S."/>
            <person name="Shea T."/>
            <person name="Shenoy N."/>
            <person name="Sisk P."/>
            <person name="Stolte C."/>
            <person name="Sykes S."/>
            <person name="Wortman J."/>
            <person name="Nusbaum C."/>
            <person name="Birren B."/>
        </authorList>
    </citation>
    <scope>NUCLEOTIDE SEQUENCE [LARGE SCALE GENOMIC DNA]</scope>
    <source>
        <strain evidence="2">54008</strain>
    </source>
</reference>
<dbReference type="AlphaFoldDB" id="X0H1W0"/>
<evidence type="ECO:0000313" key="2">
    <source>
        <dbReference type="EMBL" id="EXL66061.1"/>
    </source>
</evidence>
<sequence>MAEETVQGNPPQSRQNNSTKPSISEETVQGRLASQNAALNAEKVRLQRECANLEALISVHISGRECRLNHQHRSSDAPESAMAM</sequence>
<gene>
    <name evidence="2" type="ORF">FOPG_17748</name>
</gene>
<proteinExistence type="predicted"/>